<dbReference type="CDD" id="cd07021">
    <property type="entry name" value="Clp_protease_NfeD_like"/>
    <property type="match status" value="1"/>
</dbReference>
<feature type="domain" description="NfeD-like C-terminal" evidence="6">
    <location>
        <begin position="375"/>
        <end position="430"/>
    </location>
</feature>
<dbReference type="InterPro" id="IPR002810">
    <property type="entry name" value="NfeD-like_C"/>
</dbReference>
<dbReference type="InterPro" id="IPR052165">
    <property type="entry name" value="Membrane_assoc_protease"/>
</dbReference>
<dbReference type="RefSeq" id="WP_244724563.1">
    <property type="nucleotide sequence ID" value="NZ_CP095072.1"/>
</dbReference>
<feature type="transmembrane region" description="Helical" evidence="5">
    <location>
        <begin position="252"/>
        <end position="269"/>
    </location>
</feature>
<keyword evidence="4 5" id="KW-0472">Membrane</keyword>
<name>A0ABY4F2Z4_9BACI</name>
<evidence type="ECO:0000313" key="10">
    <source>
        <dbReference type="Proteomes" id="UP000831782"/>
    </source>
</evidence>
<proteinExistence type="predicted"/>
<evidence type="ECO:0000313" key="9">
    <source>
        <dbReference type="EMBL" id="UOQ50615.1"/>
    </source>
</evidence>
<evidence type="ECO:0000259" key="8">
    <source>
        <dbReference type="Pfam" id="PF25145"/>
    </source>
</evidence>
<sequence length="433" mass="45709">MLVIVFGTVFLNNHQVFAADNGEGKLVYIIPIENEVERGLEAFIRRTTTEATEANADHIIFEINTPGGRVDAAQNIGEILQDLDVQTTSFITVKALSAGSFIALNTDNIFMKSQTSMGASGVINSDGTAADKKAQSAWIASMRGAASSKGRDPLYAEAMANAELDLSEYGAPKGKYLTLDANYATEVGYADGIVSHRTALLNELSLSQAKVVETAPTAAEVLARFLTSPVVVPILLSLASIGLIVELYSPGFGIPGSIGLGSLVLYFYGHIVAGLAGYESIVLLIIGIVLIIIEIFAPGGILGFIGVGAIVGALFMSTDDVGNMTLSIAIALIASIIVSVILFKTIGLEKGAFRHVILKDATRTEQGYVSTVNRNELLGQEGISVTPLRPAGSAEFGEERLDVVSEGSFIEVNSPITIVKVEGSRIVVRKIKS</sequence>
<reference evidence="9 10" key="1">
    <citation type="submission" date="2022-04" db="EMBL/GenBank/DDBJ databases">
        <title>Gracilibacillus sp. isolated from saltern.</title>
        <authorList>
            <person name="Won M."/>
            <person name="Lee C.-M."/>
            <person name="Woen H.-Y."/>
            <person name="Kwon S.-W."/>
        </authorList>
    </citation>
    <scope>NUCLEOTIDE SEQUENCE [LARGE SCALE GENOMIC DNA]</scope>
    <source>
        <strain evidence="9 10">SSWR10-1</strain>
    </source>
</reference>
<gene>
    <name evidence="9" type="ORF">MUN88_15215</name>
</gene>
<evidence type="ECO:0000259" key="6">
    <source>
        <dbReference type="Pfam" id="PF01957"/>
    </source>
</evidence>
<dbReference type="SUPFAM" id="SSF52096">
    <property type="entry name" value="ClpP/crotonase"/>
    <property type="match status" value="1"/>
</dbReference>
<dbReference type="InterPro" id="IPR056739">
    <property type="entry name" value="NfeD_membrane"/>
</dbReference>
<dbReference type="Pfam" id="PF24961">
    <property type="entry name" value="NfeD_membrane"/>
    <property type="match status" value="1"/>
</dbReference>
<evidence type="ECO:0000256" key="5">
    <source>
        <dbReference type="SAM" id="Phobius"/>
    </source>
</evidence>
<evidence type="ECO:0000256" key="3">
    <source>
        <dbReference type="ARBA" id="ARBA00022989"/>
    </source>
</evidence>
<comment type="subcellular location">
    <subcellularLocation>
        <location evidence="1">Membrane</location>
        <topology evidence="1">Multi-pass membrane protein</topology>
    </subcellularLocation>
</comment>
<dbReference type="PANTHER" id="PTHR33507">
    <property type="entry name" value="INNER MEMBRANE PROTEIN YBBJ"/>
    <property type="match status" value="1"/>
</dbReference>
<dbReference type="Gene3D" id="2.40.50.140">
    <property type="entry name" value="Nucleic acid-binding proteins"/>
    <property type="match status" value="1"/>
</dbReference>
<evidence type="ECO:0000256" key="1">
    <source>
        <dbReference type="ARBA" id="ARBA00004141"/>
    </source>
</evidence>
<dbReference type="InterPro" id="IPR029045">
    <property type="entry name" value="ClpP/crotonase-like_dom_sf"/>
</dbReference>
<protein>
    <submittedName>
        <fullName evidence="9">Nodulation protein NfeD</fullName>
    </submittedName>
</protein>
<evidence type="ECO:0000259" key="7">
    <source>
        <dbReference type="Pfam" id="PF24961"/>
    </source>
</evidence>
<dbReference type="EMBL" id="CP095072">
    <property type="protein sequence ID" value="UOQ50615.1"/>
    <property type="molecule type" value="Genomic_DNA"/>
</dbReference>
<keyword evidence="2 5" id="KW-0812">Transmembrane</keyword>
<dbReference type="Pfam" id="PF01957">
    <property type="entry name" value="NfeD"/>
    <property type="match status" value="1"/>
</dbReference>
<keyword evidence="10" id="KW-1185">Reference proteome</keyword>
<keyword evidence="3 5" id="KW-1133">Transmembrane helix</keyword>
<feature type="domain" description="NfeD integral membrane" evidence="7">
    <location>
        <begin position="231"/>
        <end position="344"/>
    </location>
</feature>
<organism evidence="9 10">
    <name type="scientific">Gracilibacillus caseinilyticus</name>
    <dbReference type="NCBI Taxonomy" id="2932256"/>
    <lineage>
        <taxon>Bacteria</taxon>
        <taxon>Bacillati</taxon>
        <taxon>Bacillota</taxon>
        <taxon>Bacilli</taxon>
        <taxon>Bacillales</taxon>
        <taxon>Bacillaceae</taxon>
        <taxon>Gracilibacillus</taxon>
    </lineage>
</organism>
<dbReference type="Pfam" id="PF25145">
    <property type="entry name" value="NfeD1b_N"/>
    <property type="match status" value="1"/>
</dbReference>
<evidence type="ECO:0000256" key="4">
    <source>
        <dbReference type="ARBA" id="ARBA00023136"/>
    </source>
</evidence>
<accession>A0ABY4F2Z4</accession>
<evidence type="ECO:0000256" key="2">
    <source>
        <dbReference type="ARBA" id="ARBA00022692"/>
    </source>
</evidence>
<dbReference type="InterPro" id="IPR012340">
    <property type="entry name" value="NA-bd_OB-fold"/>
</dbReference>
<feature type="domain" description="NfeD1b N-terminal" evidence="8">
    <location>
        <begin position="27"/>
        <end position="213"/>
    </location>
</feature>
<feature type="transmembrane region" description="Helical" evidence="5">
    <location>
        <begin position="225"/>
        <end position="245"/>
    </location>
</feature>
<dbReference type="InterPro" id="IPR056738">
    <property type="entry name" value="NfeD1b_N"/>
</dbReference>
<dbReference type="PANTHER" id="PTHR33507:SF3">
    <property type="entry name" value="INNER MEMBRANE PROTEIN YBBJ"/>
    <property type="match status" value="1"/>
</dbReference>
<dbReference type="Gene3D" id="3.90.226.10">
    <property type="entry name" value="2-enoyl-CoA Hydratase, Chain A, domain 1"/>
    <property type="match status" value="1"/>
</dbReference>
<feature type="transmembrane region" description="Helical" evidence="5">
    <location>
        <begin position="324"/>
        <end position="343"/>
    </location>
</feature>
<dbReference type="Proteomes" id="UP000831782">
    <property type="component" value="Chromosome"/>
</dbReference>
<feature type="transmembrane region" description="Helical" evidence="5">
    <location>
        <begin position="300"/>
        <end position="318"/>
    </location>
</feature>